<gene>
    <name evidence="2" type="ORF">A2941_01325</name>
</gene>
<dbReference type="EMBL" id="MGKO01000008">
    <property type="protein sequence ID" value="OGN27615.1"/>
    <property type="molecule type" value="Genomic_DNA"/>
</dbReference>
<feature type="region of interest" description="Disordered" evidence="1">
    <location>
        <begin position="100"/>
        <end position="125"/>
    </location>
</feature>
<name>A0A1F8GQC3_9BACT</name>
<dbReference type="AlphaFoldDB" id="A0A1F8GQC3"/>
<evidence type="ECO:0000313" key="2">
    <source>
        <dbReference type="EMBL" id="OGN27615.1"/>
    </source>
</evidence>
<protein>
    <submittedName>
        <fullName evidence="2">Uncharacterized protein</fullName>
    </submittedName>
</protein>
<reference evidence="2 3" key="1">
    <citation type="journal article" date="2016" name="Nat. Commun.">
        <title>Thousands of microbial genomes shed light on interconnected biogeochemical processes in an aquifer system.</title>
        <authorList>
            <person name="Anantharaman K."/>
            <person name="Brown C.T."/>
            <person name="Hug L.A."/>
            <person name="Sharon I."/>
            <person name="Castelle C.J."/>
            <person name="Probst A.J."/>
            <person name="Thomas B.C."/>
            <person name="Singh A."/>
            <person name="Wilkins M.J."/>
            <person name="Karaoz U."/>
            <person name="Brodie E.L."/>
            <person name="Williams K.H."/>
            <person name="Hubbard S.S."/>
            <person name="Banfield J.F."/>
        </authorList>
    </citation>
    <scope>NUCLEOTIDE SEQUENCE [LARGE SCALE GENOMIC DNA]</scope>
</reference>
<evidence type="ECO:0000256" key="1">
    <source>
        <dbReference type="SAM" id="MobiDB-lite"/>
    </source>
</evidence>
<evidence type="ECO:0000313" key="3">
    <source>
        <dbReference type="Proteomes" id="UP000178444"/>
    </source>
</evidence>
<comment type="caution">
    <text evidence="2">The sequence shown here is derived from an EMBL/GenBank/DDBJ whole genome shotgun (WGS) entry which is preliminary data.</text>
</comment>
<organism evidence="2 3">
    <name type="scientific">Candidatus Yanofskybacteria bacterium RIFCSPLOWO2_01_FULL_49_17</name>
    <dbReference type="NCBI Taxonomy" id="1802700"/>
    <lineage>
        <taxon>Bacteria</taxon>
        <taxon>Candidatus Yanofskyibacteriota</taxon>
    </lineage>
</organism>
<proteinExistence type="predicted"/>
<accession>A0A1F8GQC3</accession>
<dbReference type="Proteomes" id="UP000178444">
    <property type="component" value="Unassembled WGS sequence"/>
</dbReference>
<sequence length="125" mass="14296">MSKKFWELREGREMSNGEAIVALIEVVLERREWLWQVGMIILALKLTEQEKAEVERRWQEAFALTYRHPSGDALAMNEAVLTKLYRKEASWSGAEDVSLDHRMNRGGEPTALLDGTVPVEPRGSQ</sequence>